<sequence length="90" mass="10125">MPLFVDNDTEAEKGHDNTSCFSASHAEFNVVEPPQELSIDARNKVSPKGTEVHDWHCMDKEPKDSTLDDVKEDLEDLDEDHEVCGRGKVN</sequence>
<protein>
    <submittedName>
        <fullName evidence="1">Uncharacterized protein</fullName>
    </submittedName>
</protein>
<evidence type="ECO:0000313" key="1">
    <source>
        <dbReference type="EMBL" id="KAF0934544.1"/>
    </source>
</evidence>
<dbReference type="OrthoDB" id="10650171at2759"/>
<evidence type="ECO:0000313" key="2">
    <source>
        <dbReference type="Proteomes" id="UP000479710"/>
    </source>
</evidence>
<name>A0A6G1FCD5_9ORYZ</name>
<dbReference type="EMBL" id="SPHZ02000001">
    <property type="protein sequence ID" value="KAF0934544.1"/>
    <property type="molecule type" value="Genomic_DNA"/>
</dbReference>
<reference evidence="1 2" key="1">
    <citation type="submission" date="2019-11" db="EMBL/GenBank/DDBJ databases">
        <title>Whole genome sequence of Oryza granulata.</title>
        <authorList>
            <person name="Li W."/>
        </authorList>
    </citation>
    <scope>NUCLEOTIDE SEQUENCE [LARGE SCALE GENOMIC DNA]</scope>
    <source>
        <strain evidence="2">cv. Menghai</strain>
        <tissue evidence="1">Leaf</tissue>
    </source>
</reference>
<keyword evidence="2" id="KW-1185">Reference proteome</keyword>
<gene>
    <name evidence="1" type="ORF">E2562_025639</name>
</gene>
<proteinExistence type="predicted"/>
<dbReference type="Proteomes" id="UP000479710">
    <property type="component" value="Unassembled WGS sequence"/>
</dbReference>
<comment type="caution">
    <text evidence="1">The sequence shown here is derived from an EMBL/GenBank/DDBJ whole genome shotgun (WGS) entry which is preliminary data.</text>
</comment>
<dbReference type="AlphaFoldDB" id="A0A6G1FCD5"/>
<accession>A0A6G1FCD5</accession>
<organism evidence="1 2">
    <name type="scientific">Oryza meyeriana var. granulata</name>
    <dbReference type="NCBI Taxonomy" id="110450"/>
    <lineage>
        <taxon>Eukaryota</taxon>
        <taxon>Viridiplantae</taxon>
        <taxon>Streptophyta</taxon>
        <taxon>Embryophyta</taxon>
        <taxon>Tracheophyta</taxon>
        <taxon>Spermatophyta</taxon>
        <taxon>Magnoliopsida</taxon>
        <taxon>Liliopsida</taxon>
        <taxon>Poales</taxon>
        <taxon>Poaceae</taxon>
        <taxon>BOP clade</taxon>
        <taxon>Oryzoideae</taxon>
        <taxon>Oryzeae</taxon>
        <taxon>Oryzinae</taxon>
        <taxon>Oryza</taxon>
        <taxon>Oryza meyeriana</taxon>
    </lineage>
</organism>